<evidence type="ECO:0000256" key="1">
    <source>
        <dbReference type="SAM" id="Phobius"/>
    </source>
</evidence>
<evidence type="ECO:0000313" key="3">
    <source>
        <dbReference type="Proteomes" id="UP000262969"/>
    </source>
</evidence>
<dbReference type="Proteomes" id="UP000262969">
    <property type="component" value="Unassembled WGS sequence"/>
</dbReference>
<keyword evidence="1" id="KW-1133">Transmembrane helix</keyword>
<gene>
    <name evidence="2" type="ORF">DHW61_03660</name>
</gene>
<sequence length="127" mass="15102">MKKNKKEYITILILLILLITAWFYIFYHFYNLRRSTYTILYALDDISVGICFIVPIILVIKFFVYLLGHNGLNKTQNKILAFATLLILILHLSITKYNNSGRIYDSDYLIVEKVEFSDKHYIYIQSY</sequence>
<name>A0A3D2X4D7_9FIRM</name>
<keyword evidence="1" id="KW-0812">Transmembrane</keyword>
<organism evidence="2 3">
    <name type="scientific">Lachnoclostridium phytofermentans</name>
    <dbReference type="NCBI Taxonomy" id="66219"/>
    <lineage>
        <taxon>Bacteria</taxon>
        <taxon>Bacillati</taxon>
        <taxon>Bacillota</taxon>
        <taxon>Clostridia</taxon>
        <taxon>Lachnospirales</taxon>
        <taxon>Lachnospiraceae</taxon>
    </lineage>
</organism>
<feature type="transmembrane region" description="Helical" evidence="1">
    <location>
        <begin position="46"/>
        <end position="67"/>
    </location>
</feature>
<dbReference type="AlphaFoldDB" id="A0A3D2X4D7"/>
<feature type="transmembrane region" description="Helical" evidence="1">
    <location>
        <begin position="7"/>
        <end position="26"/>
    </location>
</feature>
<dbReference type="EMBL" id="DPVV01000129">
    <property type="protein sequence ID" value="HCL01503.1"/>
    <property type="molecule type" value="Genomic_DNA"/>
</dbReference>
<accession>A0A3D2X4D7</accession>
<proteinExistence type="predicted"/>
<comment type="caution">
    <text evidence="2">The sequence shown here is derived from an EMBL/GenBank/DDBJ whole genome shotgun (WGS) entry which is preliminary data.</text>
</comment>
<keyword evidence="1" id="KW-0472">Membrane</keyword>
<protein>
    <submittedName>
        <fullName evidence="2">Uncharacterized protein</fullName>
    </submittedName>
</protein>
<evidence type="ECO:0000313" key="2">
    <source>
        <dbReference type="EMBL" id="HCL01503.1"/>
    </source>
</evidence>
<reference evidence="2 3" key="1">
    <citation type="journal article" date="2018" name="Nat. Biotechnol.">
        <title>A standardized bacterial taxonomy based on genome phylogeny substantially revises the tree of life.</title>
        <authorList>
            <person name="Parks D.H."/>
            <person name="Chuvochina M."/>
            <person name="Waite D.W."/>
            <person name="Rinke C."/>
            <person name="Skarshewski A."/>
            <person name="Chaumeil P.A."/>
            <person name="Hugenholtz P."/>
        </authorList>
    </citation>
    <scope>NUCLEOTIDE SEQUENCE [LARGE SCALE GENOMIC DNA]</scope>
    <source>
        <strain evidence="2">UBA11728</strain>
    </source>
</reference>